<accession>A0A2G9QDA3</accession>
<evidence type="ECO:0000256" key="1">
    <source>
        <dbReference type="SAM" id="MobiDB-lite"/>
    </source>
</evidence>
<feature type="non-terminal residue" evidence="2">
    <location>
        <position position="1"/>
    </location>
</feature>
<evidence type="ECO:0000313" key="2">
    <source>
        <dbReference type="EMBL" id="PIO13556.1"/>
    </source>
</evidence>
<dbReference type="Proteomes" id="UP000228934">
    <property type="component" value="Unassembled WGS sequence"/>
</dbReference>
<proteinExistence type="predicted"/>
<feature type="region of interest" description="Disordered" evidence="1">
    <location>
        <begin position="130"/>
        <end position="171"/>
    </location>
</feature>
<protein>
    <submittedName>
        <fullName evidence="2">Uncharacterized protein</fullName>
    </submittedName>
</protein>
<organism evidence="2 3">
    <name type="scientific">Aquarana catesbeiana</name>
    <name type="common">American bullfrog</name>
    <name type="synonym">Rana catesbeiana</name>
    <dbReference type="NCBI Taxonomy" id="8400"/>
    <lineage>
        <taxon>Eukaryota</taxon>
        <taxon>Metazoa</taxon>
        <taxon>Chordata</taxon>
        <taxon>Craniata</taxon>
        <taxon>Vertebrata</taxon>
        <taxon>Euteleostomi</taxon>
        <taxon>Amphibia</taxon>
        <taxon>Batrachia</taxon>
        <taxon>Anura</taxon>
        <taxon>Neobatrachia</taxon>
        <taxon>Ranoidea</taxon>
        <taxon>Ranidae</taxon>
        <taxon>Aquarana</taxon>
    </lineage>
</organism>
<dbReference type="AlphaFoldDB" id="A0A2G9QDA3"/>
<dbReference type="EMBL" id="KZ033201">
    <property type="protein sequence ID" value="PIO13556.1"/>
    <property type="molecule type" value="Genomic_DNA"/>
</dbReference>
<gene>
    <name evidence="2" type="ORF">AB205_0036690</name>
</gene>
<name>A0A2G9QDA3_AQUCT</name>
<evidence type="ECO:0000313" key="3">
    <source>
        <dbReference type="Proteomes" id="UP000228934"/>
    </source>
</evidence>
<sequence length="186" mass="20889">EPVKEVLKVIPDQQAQDLTGISEVLCFTVDAMKDSILQASRILWLENWSAEAPCKKLLASFPFHGEQLFGDDLDKYNQRISNEKVPFYQLRRSLSAFLLNKLLLQCQEHQPPGSHDGLHRQVQEVNLRVSSRVKRGPGGGSPQNKIVKPPYEGAPPARLSGGEDFYSFQGSGRNNVETDGWLPQYL</sequence>
<keyword evidence="3" id="KW-1185">Reference proteome</keyword>
<reference evidence="3" key="1">
    <citation type="journal article" date="2017" name="Nat. Commun.">
        <title>The North American bullfrog draft genome provides insight into hormonal regulation of long noncoding RNA.</title>
        <authorList>
            <person name="Hammond S.A."/>
            <person name="Warren R.L."/>
            <person name="Vandervalk B.P."/>
            <person name="Kucuk E."/>
            <person name="Khan H."/>
            <person name="Gibb E.A."/>
            <person name="Pandoh P."/>
            <person name="Kirk H."/>
            <person name="Zhao Y."/>
            <person name="Jones M."/>
            <person name="Mungall A.J."/>
            <person name="Coope R."/>
            <person name="Pleasance S."/>
            <person name="Moore R.A."/>
            <person name="Holt R.A."/>
            <person name="Round J.M."/>
            <person name="Ohora S."/>
            <person name="Walle B.V."/>
            <person name="Veldhoen N."/>
            <person name="Helbing C.C."/>
            <person name="Birol I."/>
        </authorList>
    </citation>
    <scope>NUCLEOTIDE SEQUENCE [LARGE SCALE GENOMIC DNA]</scope>
</reference>